<dbReference type="Proteomes" id="UP000078200">
    <property type="component" value="Unassembled WGS sequence"/>
</dbReference>
<organism evidence="2 3">
    <name type="scientific">Glossina austeni</name>
    <name type="common">Savannah tsetse fly</name>
    <dbReference type="NCBI Taxonomy" id="7395"/>
    <lineage>
        <taxon>Eukaryota</taxon>
        <taxon>Metazoa</taxon>
        <taxon>Ecdysozoa</taxon>
        <taxon>Arthropoda</taxon>
        <taxon>Hexapoda</taxon>
        <taxon>Insecta</taxon>
        <taxon>Pterygota</taxon>
        <taxon>Neoptera</taxon>
        <taxon>Endopterygota</taxon>
        <taxon>Diptera</taxon>
        <taxon>Brachycera</taxon>
        <taxon>Muscomorpha</taxon>
        <taxon>Hippoboscoidea</taxon>
        <taxon>Glossinidae</taxon>
        <taxon>Glossina</taxon>
    </lineage>
</organism>
<protein>
    <submittedName>
        <fullName evidence="2">Uncharacterized protein</fullName>
    </submittedName>
</protein>
<accession>A0A1A9VWB0</accession>
<dbReference type="VEuPathDB" id="VectorBase:GAUT049730"/>
<keyword evidence="3" id="KW-1185">Reference proteome</keyword>
<keyword evidence="1" id="KW-0472">Membrane</keyword>
<proteinExistence type="predicted"/>
<reference evidence="2" key="1">
    <citation type="submission" date="2020-05" db="UniProtKB">
        <authorList>
            <consortium name="EnsemblMetazoa"/>
        </authorList>
    </citation>
    <scope>IDENTIFICATION</scope>
    <source>
        <strain evidence="2">TTRI</strain>
    </source>
</reference>
<evidence type="ECO:0000256" key="1">
    <source>
        <dbReference type="SAM" id="Phobius"/>
    </source>
</evidence>
<feature type="transmembrane region" description="Helical" evidence="1">
    <location>
        <begin position="62"/>
        <end position="87"/>
    </location>
</feature>
<name>A0A1A9VWB0_GLOAU</name>
<dbReference type="STRING" id="7395.A0A1A9VWB0"/>
<keyword evidence="1" id="KW-1133">Transmembrane helix</keyword>
<evidence type="ECO:0000313" key="2">
    <source>
        <dbReference type="EnsemblMetazoa" id="GAUT049730-PA"/>
    </source>
</evidence>
<dbReference type="EnsemblMetazoa" id="GAUT049730-RA">
    <property type="protein sequence ID" value="GAUT049730-PA"/>
    <property type="gene ID" value="GAUT049730"/>
</dbReference>
<evidence type="ECO:0000313" key="3">
    <source>
        <dbReference type="Proteomes" id="UP000078200"/>
    </source>
</evidence>
<keyword evidence="1" id="KW-0812">Transmembrane</keyword>
<sequence length="103" mass="12090">MSAIAAFQTEQIKVQTLRNHILVNLKTNPLENYTSNVVPTSVYLCNRVKQLAWWQRWDKTTLIILVASILVLLLAVIIICCIIICICRRRRRQDKYFFNVLLK</sequence>
<dbReference type="AlphaFoldDB" id="A0A1A9VWB0"/>